<keyword evidence="6" id="KW-1185">Reference proteome</keyword>
<evidence type="ECO:0000256" key="3">
    <source>
        <dbReference type="SAM" id="MobiDB-lite"/>
    </source>
</evidence>
<dbReference type="RefSeq" id="XP_033395578.1">
    <property type="nucleotide sequence ID" value="XM_033540790.1"/>
</dbReference>
<feature type="region of interest" description="Disordered" evidence="3">
    <location>
        <begin position="168"/>
        <end position="212"/>
    </location>
</feature>
<dbReference type="SUPFAM" id="SSF88697">
    <property type="entry name" value="PUA domain-like"/>
    <property type="match status" value="1"/>
</dbReference>
<dbReference type="Gene3D" id="2.30.280.10">
    <property type="entry name" value="SRA-YDG"/>
    <property type="match status" value="1"/>
</dbReference>
<name>A0A6A6B968_9PEZI</name>
<dbReference type="InterPro" id="IPR003105">
    <property type="entry name" value="SRA_YDG"/>
</dbReference>
<feature type="region of interest" description="Disordered" evidence="3">
    <location>
        <begin position="102"/>
        <end position="156"/>
    </location>
</feature>
<evidence type="ECO:0000256" key="1">
    <source>
        <dbReference type="ARBA" id="ARBA00023242"/>
    </source>
</evidence>
<proteinExistence type="predicted"/>
<dbReference type="PANTHER" id="PTHR14140:SF27">
    <property type="entry name" value="OS04G0289800 PROTEIN"/>
    <property type="match status" value="1"/>
</dbReference>
<evidence type="ECO:0000256" key="2">
    <source>
        <dbReference type="PROSITE-ProRule" id="PRU00358"/>
    </source>
</evidence>
<reference evidence="5" key="1">
    <citation type="journal article" date="2020" name="Stud. Mycol.">
        <title>101 Dothideomycetes genomes: a test case for predicting lifestyles and emergence of pathogens.</title>
        <authorList>
            <person name="Haridas S."/>
            <person name="Albert R."/>
            <person name="Binder M."/>
            <person name="Bloem J."/>
            <person name="Labutti K."/>
            <person name="Salamov A."/>
            <person name="Andreopoulos B."/>
            <person name="Baker S."/>
            <person name="Barry K."/>
            <person name="Bills G."/>
            <person name="Bluhm B."/>
            <person name="Cannon C."/>
            <person name="Castanera R."/>
            <person name="Culley D."/>
            <person name="Daum C."/>
            <person name="Ezra D."/>
            <person name="Gonzalez J."/>
            <person name="Henrissat B."/>
            <person name="Kuo A."/>
            <person name="Liang C."/>
            <person name="Lipzen A."/>
            <person name="Lutzoni F."/>
            <person name="Magnuson J."/>
            <person name="Mondo S."/>
            <person name="Nolan M."/>
            <person name="Ohm R."/>
            <person name="Pangilinan J."/>
            <person name="Park H.-J."/>
            <person name="Ramirez L."/>
            <person name="Alfaro M."/>
            <person name="Sun H."/>
            <person name="Tritt A."/>
            <person name="Yoshinaga Y."/>
            <person name="Zwiers L.-H."/>
            <person name="Turgeon B."/>
            <person name="Goodwin S."/>
            <person name="Spatafora J."/>
            <person name="Crous P."/>
            <person name="Grigoriev I."/>
        </authorList>
    </citation>
    <scope>NUCLEOTIDE SEQUENCE</scope>
    <source>
        <strain evidence="5">CBS 121167</strain>
    </source>
</reference>
<dbReference type="EMBL" id="ML995491">
    <property type="protein sequence ID" value="KAF2139865.1"/>
    <property type="molecule type" value="Genomic_DNA"/>
</dbReference>
<dbReference type="InterPro" id="IPR045134">
    <property type="entry name" value="UHRF1/2-like"/>
</dbReference>
<dbReference type="PANTHER" id="PTHR14140">
    <property type="entry name" value="E3 UBIQUITIN-PROTEIN LIGASE UHRF-RELATED"/>
    <property type="match status" value="1"/>
</dbReference>
<accession>A0A6A6B968</accession>
<dbReference type="GO" id="GO:0016567">
    <property type="term" value="P:protein ubiquitination"/>
    <property type="evidence" value="ECO:0007669"/>
    <property type="project" value="TreeGrafter"/>
</dbReference>
<dbReference type="GO" id="GO:0044027">
    <property type="term" value="P:negative regulation of gene expression via chromosomal CpG island methylation"/>
    <property type="evidence" value="ECO:0007669"/>
    <property type="project" value="TreeGrafter"/>
</dbReference>
<evidence type="ECO:0000259" key="4">
    <source>
        <dbReference type="PROSITE" id="PS51015"/>
    </source>
</evidence>
<comment type="subcellular location">
    <subcellularLocation>
        <location evidence="2">Nucleus</location>
    </subcellularLocation>
</comment>
<keyword evidence="1 2" id="KW-0539">Nucleus</keyword>
<dbReference type="OrthoDB" id="2270193at2759"/>
<dbReference type="GO" id="GO:0005634">
    <property type="term" value="C:nucleus"/>
    <property type="evidence" value="ECO:0007669"/>
    <property type="project" value="UniProtKB-SubCell"/>
</dbReference>
<dbReference type="Pfam" id="PF02182">
    <property type="entry name" value="SAD_SRA"/>
    <property type="match status" value="1"/>
</dbReference>
<dbReference type="Proteomes" id="UP000799438">
    <property type="component" value="Unassembled WGS sequence"/>
</dbReference>
<dbReference type="GeneID" id="54298286"/>
<dbReference type="GO" id="GO:0061630">
    <property type="term" value="F:ubiquitin protein ligase activity"/>
    <property type="evidence" value="ECO:0007669"/>
    <property type="project" value="TreeGrafter"/>
</dbReference>
<feature type="domain" description="YDG" evidence="4">
    <location>
        <begin position="372"/>
        <end position="509"/>
    </location>
</feature>
<evidence type="ECO:0000313" key="5">
    <source>
        <dbReference type="EMBL" id="KAF2139865.1"/>
    </source>
</evidence>
<sequence>MVDPQTLSYEERKVAARRKMAEKLFEQKARQMEKERLEKEQTKIKASATALLPQVVSPPQTAVSSPQMIISPSSMSASASPLASPGLGALEVHRPVIGVSLRPLVPEQQQQQSKKRNRSLSPRENERLLRPHAPAPPSVFKREPEIPPSDITHNERRPFWPQRTVATQQRCELGDRRPQPQARLTQHERRHSTTVSSPVIPGPSQPSARGCASQPAATQEMPKWYTKISFRTMQTAGTGRNVDARLEQIKSLIQQCKDREISFKQQKDLFDKIREELHFLAFFQVNEIALRRKQMLHPNTGLRQLFEGSESDSIGFPWDIQADATELYTRWANRIFSVDLLRGIVKRPSSKNSRISDKIDPAYPGKASANYYGEGDLVNGQWWPTQLTTVRDGAHGSTQGGIYANKDQPAYSIILSGGTHYKDRDEGTEIWYSGTDGKEGKMSENTLSMTLNVSQKKPVRVIRSHNMGMGKSNYRPERGFRYDGLYDVIGYDLLDKSNMACLFYLKRQDGQMPIRYRGIEGRPTRHEIFEYDKIIDILEDETGLG</sequence>
<organism evidence="5 6">
    <name type="scientific">Aplosporella prunicola CBS 121167</name>
    <dbReference type="NCBI Taxonomy" id="1176127"/>
    <lineage>
        <taxon>Eukaryota</taxon>
        <taxon>Fungi</taxon>
        <taxon>Dikarya</taxon>
        <taxon>Ascomycota</taxon>
        <taxon>Pezizomycotina</taxon>
        <taxon>Dothideomycetes</taxon>
        <taxon>Dothideomycetes incertae sedis</taxon>
        <taxon>Botryosphaeriales</taxon>
        <taxon>Aplosporellaceae</taxon>
        <taxon>Aplosporella</taxon>
    </lineage>
</organism>
<dbReference type="AlphaFoldDB" id="A0A6A6B968"/>
<dbReference type="SMART" id="SM00466">
    <property type="entry name" value="SRA"/>
    <property type="match status" value="1"/>
</dbReference>
<dbReference type="InterPro" id="IPR015947">
    <property type="entry name" value="PUA-like_sf"/>
</dbReference>
<dbReference type="PROSITE" id="PS51015">
    <property type="entry name" value="YDG"/>
    <property type="match status" value="1"/>
</dbReference>
<protein>
    <recommendedName>
        <fullName evidence="4">YDG domain-containing protein</fullName>
    </recommendedName>
</protein>
<gene>
    <name evidence="5" type="ORF">K452DRAFT_289244</name>
</gene>
<evidence type="ECO:0000313" key="6">
    <source>
        <dbReference type="Proteomes" id="UP000799438"/>
    </source>
</evidence>
<dbReference type="InterPro" id="IPR036987">
    <property type="entry name" value="SRA-YDG_sf"/>
</dbReference>